<reference evidence="3 4" key="1">
    <citation type="submission" date="2017-03" db="EMBL/GenBank/DDBJ databases">
        <title>Genomes of endolithic fungi from Antarctica.</title>
        <authorList>
            <person name="Coleine C."/>
            <person name="Masonjones S."/>
            <person name="Stajich J.E."/>
        </authorList>
    </citation>
    <scope>NUCLEOTIDE SEQUENCE [LARGE SCALE GENOMIC DNA]</scope>
    <source>
        <strain evidence="3 4">CCFEE 5184</strain>
    </source>
</reference>
<feature type="compositionally biased region" description="Pro residues" evidence="1">
    <location>
        <begin position="637"/>
        <end position="654"/>
    </location>
</feature>
<dbReference type="OrthoDB" id="207120at2759"/>
<feature type="region of interest" description="Disordered" evidence="1">
    <location>
        <begin position="1"/>
        <end position="278"/>
    </location>
</feature>
<protein>
    <recommendedName>
        <fullName evidence="2">BBC1/AIM3 cysteine proteinase-fold domain-containing protein</fullName>
    </recommendedName>
</protein>
<dbReference type="Pfam" id="PF25459">
    <property type="entry name" value="AIM3_BBC1_C"/>
    <property type="match status" value="1"/>
</dbReference>
<feature type="compositionally biased region" description="Basic and acidic residues" evidence="1">
    <location>
        <begin position="100"/>
        <end position="109"/>
    </location>
</feature>
<feature type="region of interest" description="Disordered" evidence="1">
    <location>
        <begin position="299"/>
        <end position="753"/>
    </location>
</feature>
<evidence type="ECO:0000256" key="1">
    <source>
        <dbReference type="SAM" id="MobiDB-lite"/>
    </source>
</evidence>
<evidence type="ECO:0000313" key="3">
    <source>
        <dbReference type="EMBL" id="TKA59210.1"/>
    </source>
</evidence>
<dbReference type="InterPro" id="IPR051412">
    <property type="entry name" value="Formin_Homology_Diaphanous_sf"/>
</dbReference>
<dbReference type="AlphaFoldDB" id="A0A4U0W9I8"/>
<gene>
    <name evidence="3" type="ORF">B0A55_13530</name>
</gene>
<feature type="compositionally biased region" description="Polar residues" evidence="1">
    <location>
        <begin position="415"/>
        <end position="433"/>
    </location>
</feature>
<feature type="compositionally biased region" description="Polar residues" evidence="1">
    <location>
        <begin position="516"/>
        <end position="527"/>
    </location>
</feature>
<dbReference type="PANTHER" id="PTHR45691">
    <property type="entry name" value="PROTEIN DIAPHANOUS"/>
    <property type="match status" value="1"/>
</dbReference>
<feature type="compositionally biased region" description="Pro residues" evidence="1">
    <location>
        <begin position="344"/>
        <end position="363"/>
    </location>
</feature>
<keyword evidence="4" id="KW-1185">Reference proteome</keyword>
<comment type="caution">
    <text evidence="3">The sequence shown here is derived from an EMBL/GenBank/DDBJ whole genome shotgun (WGS) entry which is preliminary data.</text>
</comment>
<feature type="compositionally biased region" description="Low complexity" evidence="1">
    <location>
        <begin position="549"/>
        <end position="558"/>
    </location>
</feature>
<feature type="compositionally biased region" description="Pro residues" evidence="1">
    <location>
        <begin position="441"/>
        <end position="464"/>
    </location>
</feature>
<feature type="non-terminal residue" evidence="3">
    <location>
        <position position="1"/>
    </location>
</feature>
<proteinExistence type="predicted"/>
<accession>A0A4U0W9I8</accession>
<sequence length="977" mass="105380">PAVQKKERKPPTMKASESSERGIHEGEDEETELERVATQRQSLDKSGERPRVPSAQRRPAEPSISSMPAPPEHEILSGGEEADQSGAGEMTEDDTGTIGPDDKSERRQNEPLPRAPAAPAREPDVGDEEDTAEEPEEEEDMDEEEARKQRLRERMARLAGGQQGGGPFNPFGMPPAAAPAKKRTKDRQATQEDTHSSPQQQHMPQMVAIPGVGGAPPPPARSYSPEPDAPARRSATEPMGSMEDENDDPGNVPPPRRSTAEERGMAPPVPNGKMSRKPLLLKRKSFAMLWRSGSVVSLVVQSKSGPPKGARDISTTKGCNRPVPAPPSQDRAVPPLPSDTSRPVPRPPPTESRPVPPPPPPTAAPLSPGPGSESDDEMSSHAKHSSAEMSGFEPPMPIRTGGAPPVPPARETPRSPINNNRASYFGNEPSSATSDKRASRVPPPIPGSPVISPRPPPPPPPTAAPPSRQNTDLQPAALENTERGESDYEGDYDTDIASSAKHKDALKSHAREPSLDYSTTADESTPVDTPPAVPQHTAPRAVPPPPPQSQTRQSMDAPRAPPPVPPPTRSDRDGDYDPYNYTEASSRAPPPVPGAISVFAPPIPPDDPETMQAADDSSADEVPSARDAMSRKSMERAPPPLPQGERVPPLPAVPAPQQVLQVQQPSQPPQAPTPTRGMPRQSLDVARAGSVRRSIDQPRSTGENSGQIAQPIDLAPHTHWWTSPQPLPPSLQPRNGVDVLSESEESQKSRRGGRTTISKDIYVLYMDYSQTVITAVYDSRDPSDVTLEQRHEPPPPKLRQDQLEGYWRKFGAKIAKDANAAGHSSGKSSSSKDKDKDTAGFGDGSPAALPLELIRSLPDALLPVGNKAYGALVYANLANASTMQFDEIRAGDIVTLRNAKFEGHHEAIKSKYKIDYGNSHVGVVEEWDGTRRSVRCWEQGRGSKVGVRGDKLRLGDLRSGEVRVWRVVGREWVGWSE</sequence>
<feature type="compositionally biased region" description="Basic and acidic residues" evidence="1">
    <location>
        <begin position="145"/>
        <end position="156"/>
    </location>
</feature>
<dbReference type="GO" id="GO:0005884">
    <property type="term" value="C:actin filament"/>
    <property type="evidence" value="ECO:0007669"/>
    <property type="project" value="TreeGrafter"/>
</dbReference>
<dbReference type="PANTHER" id="PTHR45691:SF6">
    <property type="entry name" value="PROTEIN DIAPHANOUS"/>
    <property type="match status" value="1"/>
</dbReference>
<evidence type="ECO:0000259" key="2">
    <source>
        <dbReference type="Pfam" id="PF25459"/>
    </source>
</evidence>
<feature type="compositionally biased region" description="Low complexity" evidence="1">
    <location>
        <begin position="110"/>
        <end position="120"/>
    </location>
</feature>
<dbReference type="EMBL" id="NAJQ01001429">
    <property type="protein sequence ID" value="TKA59210.1"/>
    <property type="molecule type" value="Genomic_DNA"/>
</dbReference>
<feature type="compositionally biased region" description="Pro residues" evidence="1">
    <location>
        <begin position="559"/>
        <end position="568"/>
    </location>
</feature>
<feature type="compositionally biased region" description="Acidic residues" evidence="1">
    <location>
        <begin position="125"/>
        <end position="144"/>
    </location>
</feature>
<feature type="domain" description="BBC1/AIM3 cysteine proteinase-fold" evidence="2">
    <location>
        <begin position="788"/>
        <end position="976"/>
    </location>
</feature>
<dbReference type="GO" id="GO:0030041">
    <property type="term" value="P:actin filament polymerization"/>
    <property type="evidence" value="ECO:0007669"/>
    <property type="project" value="TreeGrafter"/>
</dbReference>
<feature type="compositionally biased region" description="Low complexity" evidence="1">
    <location>
        <begin position="655"/>
        <end position="665"/>
    </location>
</feature>
<dbReference type="InterPro" id="IPR057402">
    <property type="entry name" value="AIM3_BBC1_C"/>
</dbReference>
<feature type="compositionally biased region" description="Basic and acidic residues" evidence="1">
    <location>
        <begin position="186"/>
        <end position="195"/>
    </location>
</feature>
<dbReference type="STRING" id="329884.A0A4U0W9I8"/>
<feature type="compositionally biased region" description="Basic and acidic residues" evidence="1">
    <location>
        <begin position="501"/>
        <end position="514"/>
    </location>
</feature>
<feature type="region of interest" description="Disordered" evidence="1">
    <location>
        <begin position="818"/>
        <end position="842"/>
    </location>
</feature>
<evidence type="ECO:0000313" key="4">
    <source>
        <dbReference type="Proteomes" id="UP000309340"/>
    </source>
</evidence>
<name>A0A4U0W9I8_9PEZI</name>
<organism evidence="3 4">
    <name type="scientific">Friedmanniomyces simplex</name>
    <dbReference type="NCBI Taxonomy" id="329884"/>
    <lineage>
        <taxon>Eukaryota</taxon>
        <taxon>Fungi</taxon>
        <taxon>Dikarya</taxon>
        <taxon>Ascomycota</taxon>
        <taxon>Pezizomycotina</taxon>
        <taxon>Dothideomycetes</taxon>
        <taxon>Dothideomycetidae</taxon>
        <taxon>Mycosphaerellales</taxon>
        <taxon>Teratosphaeriaceae</taxon>
        <taxon>Friedmanniomyces</taxon>
    </lineage>
</organism>
<dbReference type="Proteomes" id="UP000309340">
    <property type="component" value="Unassembled WGS sequence"/>
</dbReference>
<feature type="compositionally biased region" description="Basic and acidic residues" evidence="1">
    <location>
        <begin position="33"/>
        <end position="51"/>
    </location>
</feature>
<feature type="compositionally biased region" description="Polar residues" evidence="1">
    <location>
        <begin position="697"/>
        <end position="708"/>
    </location>
</feature>